<dbReference type="Proteomes" id="UP000492821">
    <property type="component" value="Unassembled WGS sequence"/>
</dbReference>
<keyword evidence="2 10" id="KW-0479">Metal-binding</keyword>
<dbReference type="PROSITE" id="PS50023">
    <property type="entry name" value="LIM_DOMAIN_2"/>
    <property type="match status" value="2"/>
</dbReference>
<dbReference type="GO" id="GO:0003677">
    <property type="term" value="F:DNA binding"/>
    <property type="evidence" value="ECO:0007669"/>
    <property type="project" value="UniProtKB-UniRule"/>
</dbReference>
<dbReference type="Gene3D" id="2.10.110.10">
    <property type="entry name" value="Cysteine Rich Protein"/>
    <property type="match status" value="2"/>
</dbReference>
<feature type="DNA-binding region" description="Homeobox" evidence="9">
    <location>
        <begin position="295"/>
        <end position="354"/>
    </location>
</feature>
<keyword evidence="6 9" id="KW-0238">DNA-binding</keyword>
<dbReference type="PANTHER" id="PTHR24204">
    <property type="entry name" value="INSULIN GENE ENHANCER PROTEIN"/>
    <property type="match status" value="1"/>
</dbReference>
<dbReference type="SUPFAM" id="SSF57716">
    <property type="entry name" value="Glucocorticoid receptor-like (DNA-binding domain)"/>
    <property type="match status" value="1"/>
</dbReference>
<evidence type="ECO:0000259" key="13">
    <source>
        <dbReference type="PROSITE" id="PS50023"/>
    </source>
</evidence>
<evidence type="ECO:0000256" key="3">
    <source>
        <dbReference type="ARBA" id="ARBA00022737"/>
    </source>
</evidence>
<feature type="region of interest" description="Disordered" evidence="12">
    <location>
        <begin position="264"/>
        <end position="298"/>
    </location>
</feature>
<feature type="domain" description="LIM zinc-binding" evidence="13">
    <location>
        <begin position="66"/>
        <end position="128"/>
    </location>
</feature>
<dbReference type="GO" id="GO:0046872">
    <property type="term" value="F:metal ion binding"/>
    <property type="evidence" value="ECO:0007669"/>
    <property type="project" value="UniProtKB-KW"/>
</dbReference>
<dbReference type="InterPro" id="IPR009057">
    <property type="entry name" value="Homeodomain-like_sf"/>
</dbReference>
<feature type="region of interest" description="Disordered" evidence="12">
    <location>
        <begin position="1"/>
        <end position="56"/>
    </location>
</feature>
<reference evidence="15" key="1">
    <citation type="journal article" date="2013" name="Genetics">
        <title>The draft genome and transcriptome of Panagrellus redivivus are shaped by the harsh demands of a free-living lifestyle.</title>
        <authorList>
            <person name="Srinivasan J."/>
            <person name="Dillman A.R."/>
            <person name="Macchietto M.G."/>
            <person name="Heikkinen L."/>
            <person name="Lakso M."/>
            <person name="Fracchia K.M."/>
            <person name="Antoshechkin I."/>
            <person name="Mortazavi A."/>
            <person name="Wong G."/>
            <person name="Sternberg P.W."/>
        </authorList>
    </citation>
    <scope>NUCLEOTIDE SEQUENCE [LARGE SCALE GENOMIC DNA]</scope>
    <source>
        <strain evidence="15">MT8872</strain>
    </source>
</reference>
<evidence type="ECO:0000256" key="12">
    <source>
        <dbReference type="SAM" id="MobiDB-lite"/>
    </source>
</evidence>
<keyword evidence="15" id="KW-1185">Reference proteome</keyword>
<sequence>MTSVSVPSGGPEMPSGSTSCTSSGSSGSQPTADDSGCHSPESIPPPPQPAATTSASSTTAAAKRVSLCTSCHQQITDPFILRVNPNLEFHASCLKCCNCDRVLNETCTAFVRNGRTFCRDDYLRLFGTRPKCCRCDTAFDRTEMVMRARNLVYHIGCFTCATCRTTLTPGERFLIHEDELYCRPECFATTSAVVQTPLPPPAATVKTEPAPVSNNLSDNSWNLDTSIDYKPSTSPLSSKSADISARSTPSSLCMAPPHHFSSLASLPGSASSQRHSASSTNSTASGKKSKKDKPSTRVRTVLSEYQLKILKTMYQQNTRPDAGTKDNLVEMTGLSARVIRVWFQNKRCKDKKRQTAMKEAQRTMEKEQALHGVRVNGIGPLVAEPSSTDAGLGLSAINIHQYPTNPSIWANGDCTSPTDMGVPQNGGYMLMNPYGELPPHPDYGYAPNGAYLPPPGVTSTNDYSSLSSPSCSD</sequence>
<feature type="region of interest" description="Disordered" evidence="12">
    <location>
        <begin position="442"/>
        <end position="473"/>
    </location>
</feature>
<evidence type="ECO:0000256" key="2">
    <source>
        <dbReference type="ARBA" id="ARBA00022723"/>
    </source>
</evidence>
<evidence type="ECO:0000259" key="14">
    <source>
        <dbReference type="PROSITE" id="PS50071"/>
    </source>
</evidence>
<dbReference type="CDD" id="cd00086">
    <property type="entry name" value="homeodomain"/>
    <property type="match status" value="1"/>
</dbReference>
<keyword evidence="5 10" id="KW-0440">LIM domain</keyword>
<evidence type="ECO:0000256" key="6">
    <source>
        <dbReference type="ARBA" id="ARBA00023125"/>
    </source>
</evidence>
<dbReference type="AlphaFoldDB" id="A0A7E4ZQQ0"/>
<proteinExistence type="predicted"/>
<feature type="compositionally biased region" description="Low complexity" evidence="12">
    <location>
        <begin position="264"/>
        <end position="283"/>
    </location>
</feature>
<dbReference type="PANTHER" id="PTHR24204:SF8">
    <property type="entry name" value="TAILUP, ISOFORM A"/>
    <property type="match status" value="1"/>
</dbReference>
<organism evidence="15 16">
    <name type="scientific">Panagrellus redivivus</name>
    <name type="common">Microworm</name>
    <dbReference type="NCBI Taxonomy" id="6233"/>
    <lineage>
        <taxon>Eukaryota</taxon>
        <taxon>Metazoa</taxon>
        <taxon>Ecdysozoa</taxon>
        <taxon>Nematoda</taxon>
        <taxon>Chromadorea</taxon>
        <taxon>Rhabditida</taxon>
        <taxon>Tylenchina</taxon>
        <taxon>Panagrolaimomorpha</taxon>
        <taxon>Panagrolaimoidea</taxon>
        <taxon>Panagrolaimidae</taxon>
        <taxon>Panagrellus</taxon>
    </lineage>
</organism>
<dbReference type="InterPro" id="IPR001781">
    <property type="entry name" value="Znf_LIM"/>
</dbReference>
<evidence type="ECO:0000256" key="8">
    <source>
        <dbReference type="ARBA" id="ARBA00023242"/>
    </source>
</evidence>
<dbReference type="SUPFAM" id="SSF46689">
    <property type="entry name" value="Homeodomain-like"/>
    <property type="match status" value="1"/>
</dbReference>
<reference evidence="16" key="2">
    <citation type="submission" date="2020-10" db="UniProtKB">
        <authorList>
            <consortium name="WormBaseParasite"/>
        </authorList>
    </citation>
    <scope>IDENTIFICATION</scope>
</reference>
<keyword evidence="3" id="KW-0677">Repeat</keyword>
<dbReference type="WBParaSite" id="Pan_g11731.t1">
    <property type="protein sequence ID" value="Pan_g11731.t1"/>
    <property type="gene ID" value="Pan_g11731"/>
</dbReference>
<comment type="subcellular location">
    <subcellularLocation>
        <location evidence="1 9 11">Nucleus</location>
    </subcellularLocation>
</comment>
<dbReference type="PROSITE" id="PS50071">
    <property type="entry name" value="HOMEOBOX_2"/>
    <property type="match status" value="1"/>
</dbReference>
<dbReference type="GO" id="GO:0045944">
    <property type="term" value="P:positive regulation of transcription by RNA polymerase II"/>
    <property type="evidence" value="ECO:0007669"/>
    <property type="project" value="InterPro"/>
</dbReference>
<feature type="domain" description="Homeobox" evidence="14">
    <location>
        <begin position="293"/>
        <end position="353"/>
    </location>
</feature>
<dbReference type="SMART" id="SM00132">
    <property type="entry name" value="LIM"/>
    <property type="match status" value="2"/>
</dbReference>
<dbReference type="GO" id="GO:0048665">
    <property type="term" value="P:neuron fate specification"/>
    <property type="evidence" value="ECO:0007669"/>
    <property type="project" value="InterPro"/>
</dbReference>
<dbReference type="SMART" id="SM00389">
    <property type="entry name" value="HOX"/>
    <property type="match status" value="1"/>
</dbReference>
<evidence type="ECO:0000256" key="7">
    <source>
        <dbReference type="ARBA" id="ARBA00023155"/>
    </source>
</evidence>
<dbReference type="Pfam" id="PF00046">
    <property type="entry name" value="Homeodomain"/>
    <property type="match status" value="1"/>
</dbReference>
<evidence type="ECO:0000256" key="5">
    <source>
        <dbReference type="ARBA" id="ARBA00023038"/>
    </source>
</evidence>
<evidence type="ECO:0000256" key="10">
    <source>
        <dbReference type="PROSITE-ProRule" id="PRU00125"/>
    </source>
</evidence>
<evidence type="ECO:0000256" key="9">
    <source>
        <dbReference type="PROSITE-ProRule" id="PRU00108"/>
    </source>
</evidence>
<dbReference type="GO" id="GO:0005634">
    <property type="term" value="C:nucleus"/>
    <property type="evidence" value="ECO:0007669"/>
    <property type="project" value="UniProtKB-SubCell"/>
</dbReference>
<evidence type="ECO:0000313" key="15">
    <source>
        <dbReference type="Proteomes" id="UP000492821"/>
    </source>
</evidence>
<evidence type="ECO:0000313" key="16">
    <source>
        <dbReference type="WBParaSite" id="Pan_g11731.t1"/>
    </source>
</evidence>
<feature type="compositionally biased region" description="Low complexity" evidence="12">
    <location>
        <begin position="464"/>
        <end position="473"/>
    </location>
</feature>
<keyword evidence="7 9" id="KW-0371">Homeobox</keyword>
<dbReference type="GO" id="GO:0000981">
    <property type="term" value="F:DNA-binding transcription factor activity, RNA polymerase II-specific"/>
    <property type="evidence" value="ECO:0007669"/>
    <property type="project" value="InterPro"/>
</dbReference>
<dbReference type="GO" id="GO:0007409">
    <property type="term" value="P:axonogenesis"/>
    <property type="evidence" value="ECO:0007669"/>
    <property type="project" value="TreeGrafter"/>
</dbReference>
<dbReference type="InterPro" id="IPR047169">
    <property type="entry name" value="ISL1/2-like"/>
</dbReference>
<dbReference type="PROSITE" id="PS00478">
    <property type="entry name" value="LIM_DOMAIN_1"/>
    <property type="match status" value="1"/>
</dbReference>
<evidence type="ECO:0000256" key="11">
    <source>
        <dbReference type="RuleBase" id="RU000682"/>
    </source>
</evidence>
<evidence type="ECO:0000256" key="1">
    <source>
        <dbReference type="ARBA" id="ARBA00004123"/>
    </source>
</evidence>
<protein>
    <submittedName>
        <fullName evidence="16">Homeobox domain-containing protein</fullName>
    </submittedName>
</protein>
<dbReference type="Pfam" id="PF00412">
    <property type="entry name" value="LIM"/>
    <property type="match status" value="2"/>
</dbReference>
<keyword evidence="4 10" id="KW-0862">Zinc</keyword>
<feature type="compositionally biased region" description="Low complexity" evidence="12">
    <location>
        <begin position="15"/>
        <end position="28"/>
    </location>
</feature>
<accession>A0A7E4ZQQ0</accession>
<dbReference type="InterPro" id="IPR001356">
    <property type="entry name" value="HD"/>
</dbReference>
<dbReference type="FunFam" id="1.10.10.60:FF:000041">
    <property type="entry name" value="insulin gene enhancer protein ISL-1"/>
    <property type="match status" value="1"/>
</dbReference>
<feature type="region of interest" description="Disordered" evidence="12">
    <location>
        <begin position="199"/>
        <end position="219"/>
    </location>
</feature>
<name>A0A7E4ZQQ0_PANRE</name>
<dbReference type="Gene3D" id="1.10.10.60">
    <property type="entry name" value="Homeodomain-like"/>
    <property type="match status" value="1"/>
</dbReference>
<dbReference type="PROSITE" id="PS00027">
    <property type="entry name" value="HOMEOBOX_1"/>
    <property type="match status" value="1"/>
</dbReference>
<feature type="domain" description="LIM zinc-binding" evidence="13">
    <location>
        <begin position="130"/>
        <end position="193"/>
    </location>
</feature>
<evidence type="ECO:0000256" key="4">
    <source>
        <dbReference type="ARBA" id="ARBA00022833"/>
    </source>
</evidence>
<keyword evidence="8 9" id="KW-0539">Nucleus</keyword>
<dbReference type="InterPro" id="IPR017970">
    <property type="entry name" value="Homeobox_CS"/>
</dbReference>